<evidence type="ECO:0000256" key="1">
    <source>
        <dbReference type="ARBA" id="ARBA00004236"/>
    </source>
</evidence>
<evidence type="ECO:0000313" key="8">
    <source>
        <dbReference type="EMBL" id="BDP41538.1"/>
    </source>
</evidence>
<organism evidence="8 9">
    <name type="scientific">Deinococcus aetherius</name>
    <dbReference type="NCBI Taxonomy" id="200252"/>
    <lineage>
        <taxon>Bacteria</taxon>
        <taxon>Thermotogati</taxon>
        <taxon>Deinococcota</taxon>
        <taxon>Deinococci</taxon>
        <taxon>Deinococcales</taxon>
        <taxon>Deinococcaceae</taxon>
        <taxon>Deinococcus</taxon>
    </lineage>
</organism>
<keyword evidence="4" id="KW-0472">Membrane</keyword>
<keyword evidence="9" id="KW-1185">Reference proteome</keyword>
<feature type="region of interest" description="Disordered" evidence="6">
    <location>
        <begin position="1"/>
        <end position="20"/>
    </location>
</feature>
<evidence type="ECO:0000256" key="6">
    <source>
        <dbReference type="SAM" id="MobiDB-lite"/>
    </source>
</evidence>
<comment type="subcellular location">
    <subcellularLocation>
        <location evidence="1">Cell membrane</location>
    </subcellularLocation>
</comment>
<evidence type="ECO:0000256" key="4">
    <source>
        <dbReference type="ARBA" id="ARBA00023136"/>
    </source>
</evidence>
<protein>
    <submittedName>
        <fullName evidence="8">Membrane protein</fullName>
    </submittedName>
</protein>
<evidence type="ECO:0000256" key="3">
    <source>
        <dbReference type="ARBA" id="ARBA00022729"/>
    </source>
</evidence>
<keyword evidence="5" id="KW-0449">Lipoprotein</keyword>
<proteinExistence type="predicted"/>
<dbReference type="Pfam" id="PF02608">
    <property type="entry name" value="Bmp"/>
    <property type="match status" value="1"/>
</dbReference>
<dbReference type="Gene3D" id="3.40.50.2300">
    <property type="match status" value="1"/>
</dbReference>
<name>A0ABM8ACR2_9DEIO</name>
<dbReference type="InterPro" id="IPR003760">
    <property type="entry name" value="PnrA-like"/>
</dbReference>
<evidence type="ECO:0000313" key="9">
    <source>
        <dbReference type="Proteomes" id="UP001064971"/>
    </source>
</evidence>
<feature type="domain" description="ABC transporter substrate-binding protein PnrA-like" evidence="7">
    <location>
        <begin position="53"/>
        <end position="246"/>
    </location>
</feature>
<evidence type="ECO:0000256" key="5">
    <source>
        <dbReference type="ARBA" id="ARBA00023288"/>
    </source>
</evidence>
<evidence type="ECO:0000259" key="7">
    <source>
        <dbReference type="Pfam" id="PF02608"/>
    </source>
</evidence>
<dbReference type="PANTHER" id="PTHR34296:SF2">
    <property type="entry name" value="ABC TRANSPORTER GUANOSINE-BINDING PROTEIN NUPN"/>
    <property type="match status" value="1"/>
</dbReference>
<reference evidence="8" key="1">
    <citation type="submission" date="2022-07" db="EMBL/GenBank/DDBJ databases">
        <title>Complete Genome Sequence of the Radioresistant Bacterium Deinococcus aetherius ST0316, Isolated from the Air Dust collected in Lower Stratosphere above Japan.</title>
        <authorList>
            <person name="Satoh K."/>
            <person name="Hagiwara K."/>
            <person name="Katsumata K."/>
            <person name="Kubo A."/>
            <person name="Yokobori S."/>
            <person name="Yamagishi A."/>
            <person name="Oono Y."/>
            <person name="Narumi I."/>
        </authorList>
    </citation>
    <scope>NUCLEOTIDE SEQUENCE</scope>
    <source>
        <strain evidence="8">ST0316</strain>
    </source>
</reference>
<accession>A0ABM8ACR2</accession>
<sequence length="389" mass="40636">MEPGACKVPDRDRPPHWGTMTNRSRFLRASLLTLAALTGTAPAAAPATSVTLIFDPAGPWDKAVNESAGGGLERAVREHGMPYDTVTSADQNDMLSRARAAARSGSTLVIGVGRASAGALSKAAGEFPKVRFVGVDALPGGANTVGLRFREQEGGFLAGFLAANVTSTRVLGVITGAEDATARKYRAGFEAGVTLACPDCRVLRASLPRGGNMVGAASLARGQYARGADIILAAVGAGNRGVVTAATAVQCLRASRLPAGVRFHADPYRNVPRSDPYRAECHGNTRPVFAIATESSLDAPGDTDVDRKTLNHTLTSVLKRADNAVFTLVDEVAKGRPWRAGDRTFGVENGGIELSMGDFNAALVPPALRAKLTKVQRMIVNGVVKVPVQ</sequence>
<gene>
    <name evidence="8" type="ORF">DAETH_15070</name>
</gene>
<evidence type="ECO:0000256" key="2">
    <source>
        <dbReference type="ARBA" id="ARBA00022475"/>
    </source>
</evidence>
<dbReference type="EMBL" id="AP026560">
    <property type="protein sequence ID" value="BDP41538.1"/>
    <property type="molecule type" value="Genomic_DNA"/>
</dbReference>
<dbReference type="InterPro" id="IPR050957">
    <property type="entry name" value="BMP_lipoprotein"/>
</dbReference>
<keyword evidence="2" id="KW-1003">Cell membrane</keyword>
<dbReference type="PANTHER" id="PTHR34296">
    <property type="entry name" value="TRANSCRIPTIONAL ACTIVATOR PROTEIN MED"/>
    <property type="match status" value="1"/>
</dbReference>
<dbReference type="Proteomes" id="UP001064971">
    <property type="component" value="Chromosome"/>
</dbReference>
<keyword evidence="3" id="KW-0732">Signal</keyword>
<dbReference type="CDD" id="cd06354">
    <property type="entry name" value="PBP1_PrnA-like"/>
    <property type="match status" value="1"/>
</dbReference>